<dbReference type="Proteomes" id="UP000265618">
    <property type="component" value="Unassembled WGS sequence"/>
</dbReference>
<dbReference type="AlphaFoldDB" id="A0A9K3D3E0"/>
<proteinExistence type="predicted"/>
<comment type="caution">
    <text evidence="1">The sequence shown here is derived from an EMBL/GenBank/DDBJ whole genome shotgun (WGS) entry which is preliminary data.</text>
</comment>
<sequence>MVKLCFHVTFYDRVADLDRKYILNYDGDANPAMIDMYDVKNRRTFLKRTACPASITPGMLVPGNTVTIMSRQIQ</sequence>
<dbReference type="EMBL" id="BDIP01002820">
    <property type="protein sequence ID" value="GIQ86875.1"/>
    <property type="molecule type" value="Genomic_DNA"/>
</dbReference>
<accession>A0A9K3D3E0</accession>
<organism evidence="1 2">
    <name type="scientific">Kipferlia bialata</name>
    <dbReference type="NCBI Taxonomy" id="797122"/>
    <lineage>
        <taxon>Eukaryota</taxon>
        <taxon>Metamonada</taxon>
        <taxon>Carpediemonas-like organisms</taxon>
        <taxon>Kipferlia</taxon>
    </lineage>
</organism>
<keyword evidence="2" id="KW-1185">Reference proteome</keyword>
<evidence type="ECO:0000313" key="1">
    <source>
        <dbReference type="EMBL" id="GIQ86875.1"/>
    </source>
</evidence>
<gene>
    <name evidence="1" type="ORF">KIPB_008805</name>
</gene>
<protein>
    <submittedName>
        <fullName evidence="1">Uncharacterized protein</fullName>
    </submittedName>
</protein>
<evidence type="ECO:0000313" key="2">
    <source>
        <dbReference type="Proteomes" id="UP000265618"/>
    </source>
</evidence>
<reference evidence="1 2" key="1">
    <citation type="journal article" date="2018" name="PLoS ONE">
        <title>The draft genome of Kipferlia bialata reveals reductive genome evolution in fornicate parasites.</title>
        <authorList>
            <person name="Tanifuji G."/>
            <person name="Takabayashi S."/>
            <person name="Kume K."/>
            <person name="Takagi M."/>
            <person name="Nakayama T."/>
            <person name="Kamikawa R."/>
            <person name="Inagaki Y."/>
            <person name="Hashimoto T."/>
        </authorList>
    </citation>
    <scope>NUCLEOTIDE SEQUENCE [LARGE SCALE GENOMIC DNA]</scope>
    <source>
        <strain evidence="1">NY0173</strain>
    </source>
</reference>
<dbReference type="OrthoDB" id="270127at2759"/>
<name>A0A9K3D3E0_9EUKA</name>